<comment type="caution">
    <text evidence="4">The sequence shown here is derived from an EMBL/GenBank/DDBJ whole genome shotgun (WGS) entry which is preliminary data.</text>
</comment>
<dbReference type="OrthoDB" id="3035145at2"/>
<evidence type="ECO:0008006" key="6">
    <source>
        <dbReference type="Google" id="ProtNLM"/>
    </source>
</evidence>
<dbReference type="GO" id="GO:0046961">
    <property type="term" value="F:proton-transporting ATPase activity, rotational mechanism"/>
    <property type="evidence" value="ECO:0007669"/>
    <property type="project" value="InterPro"/>
</dbReference>
<organism evidence="4 5">
    <name type="scientific">Vagococcus acidifermentans</name>
    <dbReference type="NCBI Taxonomy" id="564710"/>
    <lineage>
        <taxon>Bacteria</taxon>
        <taxon>Bacillati</taxon>
        <taxon>Bacillota</taxon>
        <taxon>Bacilli</taxon>
        <taxon>Lactobacillales</taxon>
        <taxon>Enterococcaceae</taxon>
        <taxon>Vagococcus</taxon>
    </lineage>
</organism>
<dbReference type="AlphaFoldDB" id="A0A430B2G0"/>
<name>A0A430B2G0_9ENTE</name>
<dbReference type="InterPro" id="IPR008218">
    <property type="entry name" value="ATPase_V1-cplx_f_g_su"/>
</dbReference>
<evidence type="ECO:0000313" key="5">
    <source>
        <dbReference type="Proteomes" id="UP000286773"/>
    </source>
</evidence>
<comment type="similarity">
    <text evidence="1">Belongs to the V-ATPase F subunit family.</text>
</comment>
<gene>
    <name evidence="4" type="ORF">CBF27_00570</name>
</gene>
<keyword evidence="2" id="KW-0813">Transport</keyword>
<dbReference type="RefSeq" id="WP_126811303.1">
    <property type="nucleotide sequence ID" value="NZ_NGKC01000001.1"/>
</dbReference>
<keyword evidence="3" id="KW-0406">Ion transport</keyword>
<dbReference type="SUPFAM" id="SSF159468">
    <property type="entry name" value="AtpF-like"/>
    <property type="match status" value="1"/>
</dbReference>
<dbReference type="Pfam" id="PF01990">
    <property type="entry name" value="ATP-synt_F"/>
    <property type="match status" value="1"/>
</dbReference>
<dbReference type="EMBL" id="NGKC01000001">
    <property type="protein sequence ID" value="RSU14514.1"/>
    <property type="molecule type" value="Genomic_DNA"/>
</dbReference>
<evidence type="ECO:0000256" key="1">
    <source>
        <dbReference type="ARBA" id="ARBA00010148"/>
    </source>
</evidence>
<dbReference type="Gene3D" id="3.40.50.10580">
    <property type="entry name" value="ATPase, V1 complex, subunit F"/>
    <property type="match status" value="1"/>
</dbReference>
<accession>A0A430B2G0</accession>
<dbReference type="InterPro" id="IPR036906">
    <property type="entry name" value="ATPase_V1_fsu_sf"/>
</dbReference>
<reference evidence="4 5" key="1">
    <citation type="submission" date="2017-05" db="EMBL/GenBank/DDBJ databases">
        <title>Vagococcus spp. assemblies.</title>
        <authorList>
            <person name="Gulvik C.A."/>
        </authorList>
    </citation>
    <scope>NUCLEOTIDE SEQUENCE [LARGE SCALE GENOMIC DNA]</scope>
    <source>
        <strain evidence="4 5">LMG 24798</strain>
    </source>
</reference>
<evidence type="ECO:0000256" key="3">
    <source>
        <dbReference type="ARBA" id="ARBA00023065"/>
    </source>
</evidence>
<evidence type="ECO:0000313" key="4">
    <source>
        <dbReference type="EMBL" id="RSU14514.1"/>
    </source>
</evidence>
<protein>
    <recommendedName>
        <fullName evidence="6">V-type ATP synthase subunit F</fullName>
    </recommendedName>
</protein>
<dbReference type="Proteomes" id="UP000286773">
    <property type="component" value="Unassembled WGS sequence"/>
</dbReference>
<keyword evidence="5" id="KW-1185">Reference proteome</keyword>
<proteinExistence type="inferred from homology"/>
<sequence length="102" mass="11702">MAKVVYLSYEKSEGLMNSLGLEVVTLTPQTDFQGIIRQLRQADVAVIFTSEEVFSDHQEIIETYNKEFEVTISILPNRLNHHHLAQKRLKQMTEEVLGVNIS</sequence>
<evidence type="ECO:0000256" key="2">
    <source>
        <dbReference type="ARBA" id="ARBA00022448"/>
    </source>
</evidence>